<feature type="signal peptide" evidence="1">
    <location>
        <begin position="1"/>
        <end position="20"/>
    </location>
</feature>
<evidence type="ECO:0000313" key="3">
    <source>
        <dbReference type="Proteomes" id="UP001476798"/>
    </source>
</evidence>
<comment type="caution">
    <text evidence="2">The sequence shown here is derived from an EMBL/GenBank/DDBJ whole genome shotgun (WGS) entry which is preliminary data.</text>
</comment>
<keyword evidence="1" id="KW-0732">Signal</keyword>
<dbReference type="Proteomes" id="UP001476798">
    <property type="component" value="Unassembled WGS sequence"/>
</dbReference>
<feature type="chain" id="PRO_5046317639" description="Secreted protein" evidence="1">
    <location>
        <begin position="21"/>
        <end position="125"/>
    </location>
</feature>
<evidence type="ECO:0000313" key="2">
    <source>
        <dbReference type="EMBL" id="MEQ2186327.1"/>
    </source>
</evidence>
<name>A0ABV0PSL8_9TELE</name>
<proteinExistence type="predicted"/>
<reference evidence="2 3" key="1">
    <citation type="submission" date="2021-06" db="EMBL/GenBank/DDBJ databases">
        <authorList>
            <person name="Palmer J.M."/>
        </authorList>
    </citation>
    <scope>NUCLEOTIDE SEQUENCE [LARGE SCALE GENOMIC DNA]</scope>
    <source>
        <strain evidence="2 3">GA_2019</strain>
        <tissue evidence="2">Muscle</tissue>
    </source>
</reference>
<sequence>MGSWHLVHHQLVSFCAILWAIRLTCHYPGDPPIVCCFKEQTLHHASVNDFRTPSPQAPFLAFHFIEGVVCKMEDMFLPTDIDAMQPRSKGANVCVESTQSCGLVSSPCPGHSLRSPITKECAQKP</sequence>
<gene>
    <name evidence="2" type="ORF">GOODEAATRI_027466</name>
</gene>
<accession>A0ABV0PSL8</accession>
<keyword evidence="3" id="KW-1185">Reference proteome</keyword>
<evidence type="ECO:0008006" key="4">
    <source>
        <dbReference type="Google" id="ProtNLM"/>
    </source>
</evidence>
<organism evidence="2 3">
    <name type="scientific">Goodea atripinnis</name>
    <dbReference type="NCBI Taxonomy" id="208336"/>
    <lineage>
        <taxon>Eukaryota</taxon>
        <taxon>Metazoa</taxon>
        <taxon>Chordata</taxon>
        <taxon>Craniata</taxon>
        <taxon>Vertebrata</taxon>
        <taxon>Euteleostomi</taxon>
        <taxon>Actinopterygii</taxon>
        <taxon>Neopterygii</taxon>
        <taxon>Teleostei</taxon>
        <taxon>Neoteleostei</taxon>
        <taxon>Acanthomorphata</taxon>
        <taxon>Ovalentaria</taxon>
        <taxon>Atherinomorphae</taxon>
        <taxon>Cyprinodontiformes</taxon>
        <taxon>Goodeidae</taxon>
        <taxon>Goodea</taxon>
    </lineage>
</organism>
<evidence type="ECO:0000256" key="1">
    <source>
        <dbReference type="SAM" id="SignalP"/>
    </source>
</evidence>
<dbReference type="EMBL" id="JAHRIO010083564">
    <property type="protein sequence ID" value="MEQ2186327.1"/>
    <property type="molecule type" value="Genomic_DNA"/>
</dbReference>
<protein>
    <recommendedName>
        <fullName evidence="4">Secreted protein</fullName>
    </recommendedName>
</protein>